<dbReference type="InterPro" id="IPR055259">
    <property type="entry name" value="YkvP/CgeB_Glyco_trans-like"/>
</dbReference>
<proteinExistence type="predicted"/>
<gene>
    <name evidence="2" type="ORF">PEPS_08850</name>
</gene>
<protein>
    <submittedName>
        <fullName evidence="2">LPS biosynthesis protein RfbU</fullName>
    </submittedName>
</protein>
<reference evidence="2 3" key="1">
    <citation type="submission" date="2021-12" db="EMBL/GenBank/DDBJ databases">
        <title>Genome sequencing of bacteria with rrn-lacking chromosome and rrn-plasmid.</title>
        <authorList>
            <person name="Anda M."/>
            <person name="Iwasaki W."/>
        </authorList>
    </citation>
    <scope>NUCLEOTIDE SEQUENCE [LARGE SCALE GENOMIC DNA]</scope>
    <source>
        <strain evidence="2 3">NBRC 101262</strain>
    </source>
</reference>
<sequence>MFFIFFKRKIEAFIDELFHFFKFLLPEKELIILDDLYPHPISVFRNIEFQAYLNSFDKVSIYSSGDALDAVHDNRNIGEVIRSYDKQVLQFTHHKLLKSKLIYSLFLNVTYGFLPYIERNRVPFVFTLYPGGGFYLNDKQSDERLRVIFGSSYFRKVIVTQKITRDYLLEKKMCEPGCIEFVYGVVCAPHIKSVWQDKLFYTKDKSTFDICFIANKNMEKGYDKGYDLFIDSVRDLCFTYSDVRIHVIGPYDESDYDVRGMKVQFHGFMNQNQFLTFFQDKDIILSPNRAFVLHPGAFDGFPTGSCTEASACGVAMFISDPLNLNVVYQDTLDCLLVENEVDWISDRLKYYHNNPDELYEMAYNGFNKTHSVYGVESQIRPRVELLKKELSRV</sequence>
<evidence type="ECO:0000259" key="1">
    <source>
        <dbReference type="Pfam" id="PF13524"/>
    </source>
</evidence>
<organism evidence="2 3">
    <name type="scientific">Persicobacter psychrovividus</name>
    <dbReference type="NCBI Taxonomy" id="387638"/>
    <lineage>
        <taxon>Bacteria</taxon>
        <taxon>Pseudomonadati</taxon>
        <taxon>Bacteroidota</taxon>
        <taxon>Cytophagia</taxon>
        <taxon>Cytophagales</taxon>
        <taxon>Persicobacteraceae</taxon>
        <taxon>Persicobacter</taxon>
    </lineage>
</organism>
<dbReference type="Proteomes" id="UP001354989">
    <property type="component" value="Chromosome"/>
</dbReference>
<accession>A0ABM7VCE5</accession>
<dbReference type="RefSeq" id="WP_338397763.1">
    <property type="nucleotide sequence ID" value="NZ_AP025292.1"/>
</dbReference>
<dbReference type="EMBL" id="AP025292">
    <property type="protein sequence ID" value="BDC98604.1"/>
    <property type="molecule type" value="Genomic_DNA"/>
</dbReference>
<dbReference type="Pfam" id="PF13524">
    <property type="entry name" value="Glyco_trans_1_2"/>
    <property type="match status" value="1"/>
</dbReference>
<keyword evidence="3" id="KW-1185">Reference proteome</keyword>
<dbReference type="SUPFAM" id="SSF53756">
    <property type="entry name" value="UDP-Glycosyltransferase/glycogen phosphorylase"/>
    <property type="match status" value="1"/>
</dbReference>
<name>A0ABM7VCE5_9BACT</name>
<evidence type="ECO:0000313" key="3">
    <source>
        <dbReference type="Proteomes" id="UP001354989"/>
    </source>
</evidence>
<feature type="domain" description="Spore protein YkvP/CgeB glycosyl transferase-like" evidence="1">
    <location>
        <begin position="229"/>
        <end position="373"/>
    </location>
</feature>
<dbReference type="Gene3D" id="3.40.50.2000">
    <property type="entry name" value="Glycogen Phosphorylase B"/>
    <property type="match status" value="1"/>
</dbReference>
<evidence type="ECO:0000313" key="2">
    <source>
        <dbReference type="EMBL" id="BDC98604.1"/>
    </source>
</evidence>